<proteinExistence type="predicted"/>
<feature type="signal peptide" evidence="1">
    <location>
        <begin position="1"/>
        <end position="25"/>
    </location>
</feature>
<dbReference type="InterPro" id="IPR018550">
    <property type="entry name" value="Lipid-A_deacylase-rel"/>
</dbReference>
<dbReference type="RefSeq" id="WP_265766973.1">
    <property type="nucleotide sequence ID" value="NZ_JAGGJA010000010.1"/>
</dbReference>
<reference evidence="2 3" key="1">
    <citation type="submission" date="2021-03" db="EMBL/GenBank/DDBJ databases">
        <title>Aliifodinibius sp. nov., a new bacterium isolated from saline soil.</title>
        <authorList>
            <person name="Galisteo C."/>
            <person name="De La Haba R."/>
            <person name="Sanchez-Porro C."/>
            <person name="Ventosa A."/>
        </authorList>
    </citation>
    <scope>NUCLEOTIDE SEQUENCE [LARGE SCALE GENOMIC DNA]</scope>
    <source>
        <strain evidence="2 3">1BSP15-2V2</strain>
    </source>
</reference>
<dbReference type="Gene3D" id="2.40.160.20">
    <property type="match status" value="1"/>
</dbReference>
<gene>
    <name evidence="2" type="ORF">J6I44_15080</name>
</gene>
<evidence type="ECO:0000313" key="2">
    <source>
        <dbReference type="EMBL" id="MCW9708187.1"/>
    </source>
</evidence>
<name>A0ABT3PQP6_9BACT</name>
<evidence type="ECO:0000256" key="1">
    <source>
        <dbReference type="SAM" id="SignalP"/>
    </source>
</evidence>
<dbReference type="InterPro" id="IPR011250">
    <property type="entry name" value="OMP/PagP_B-barrel"/>
</dbReference>
<dbReference type="SUPFAM" id="SSF56925">
    <property type="entry name" value="OMPA-like"/>
    <property type="match status" value="1"/>
</dbReference>
<sequence length="217" mass="24140">MYKRSYRILLVLGVLLLSGQPSVYAVQPPDSTVHSTPAHHGQLMSPPHEFTIWAGFAFDSYSFWGKTPDTRIQSIGFGYNRKLLPIKQAVLEYHLRLDLYSSYSYPSFNTTKSKKRSSLSGLGISPLGFQLNFLSTKTVQPFLSTSTGLIFLDNPFPDFRGKKINFTLSAGAGLEIQLSPSASLSFGIKYHHLSNGERGEVNPGIDSNIYYTSITIF</sequence>
<dbReference type="EMBL" id="JAGGJA010000010">
    <property type="protein sequence ID" value="MCW9708187.1"/>
    <property type="molecule type" value="Genomic_DNA"/>
</dbReference>
<organism evidence="2 3">
    <name type="scientific">Fodinibius salsisoli</name>
    <dbReference type="NCBI Taxonomy" id="2820877"/>
    <lineage>
        <taxon>Bacteria</taxon>
        <taxon>Pseudomonadati</taxon>
        <taxon>Balneolota</taxon>
        <taxon>Balneolia</taxon>
        <taxon>Balneolales</taxon>
        <taxon>Balneolaceae</taxon>
        <taxon>Fodinibius</taxon>
    </lineage>
</organism>
<keyword evidence="3" id="KW-1185">Reference proteome</keyword>
<feature type="chain" id="PRO_5046389286" evidence="1">
    <location>
        <begin position="26"/>
        <end position="217"/>
    </location>
</feature>
<keyword evidence="1" id="KW-0732">Signal</keyword>
<evidence type="ECO:0000313" key="3">
    <source>
        <dbReference type="Proteomes" id="UP001207918"/>
    </source>
</evidence>
<protein>
    <submittedName>
        <fullName evidence="2">Acyloxyacyl hydrolase</fullName>
    </submittedName>
</protein>
<keyword evidence="2" id="KW-0378">Hydrolase</keyword>
<dbReference type="Proteomes" id="UP001207918">
    <property type="component" value="Unassembled WGS sequence"/>
</dbReference>
<accession>A0ABT3PQP6</accession>
<dbReference type="Pfam" id="PF09411">
    <property type="entry name" value="PagL"/>
    <property type="match status" value="1"/>
</dbReference>
<comment type="caution">
    <text evidence="2">The sequence shown here is derived from an EMBL/GenBank/DDBJ whole genome shotgun (WGS) entry which is preliminary data.</text>
</comment>
<dbReference type="GO" id="GO:0016787">
    <property type="term" value="F:hydrolase activity"/>
    <property type="evidence" value="ECO:0007669"/>
    <property type="project" value="UniProtKB-KW"/>
</dbReference>